<protein>
    <submittedName>
        <fullName evidence="1">Uncharacterized protein</fullName>
    </submittedName>
</protein>
<dbReference type="HOGENOM" id="CLU_2704722_0_0_1"/>
<accession>A0A0D0TVI5</accession>
<sequence>MLCAGSQLVYALARRMASWDWPFWLGPLDYDTALMQTISVRLITQQDSLLARVSCLSPAVCSFRLVTPLLLLW</sequence>
<gene>
    <name evidence="1" type="ORF">I312_00518</name>
</gene>
<dbReference type="AlphaFoldDB" id="A0A0D0TVI5"/>
<organism evidence="1">
    <name type="scientific">Cryptococcus bacillisporus CA1280</name>
    <dbReference type="NCBI Taxonomy" id="1296109"/>
    <lineage>
        <taxon>Eukaryota</taxon>
        <taxon>Fungi</taxon>
        <taxon>Dikarya</taxon>
        <taxon>Basidiomycota</taxon>
        <taxon>Agaricomycotina</taxon>
        <taxon>Tremellomycetes</taxon>
        <taxon>Tremellales</taxon>
        <taxon>Cryptococcaceae</taxon>
        <taxon>Cryptococcus</taxon>
        <taxon>Cryptococcus gattii species complex</taxon>
    </lineage>
</organism>
<reference evidence="1" key="1">
    <citation type="submission" date="2015-01" db="EMBL/GenBank/DDBJ databases">
        <title>The Genome Sequence of Cryptococcus gattii CA1280.</title>
        <authorList>
            <consortium name="The Broad Institute Genomics Platform"/>
            <person name="Cuomo C."/>
            <person name="Litvintseva A."/>
            <person name="Chen Y."/>
            <person name="Heitman J."/>
            <person name="Sun S."/>
            <person name="Springer D."/>
            <person name="Dromer F."/>
            <person name="Young S."/>
            <person name="Zeng Q."/>
            <person name="Gargeya S."/>
            <person name="Abouelleil A."/>
            <person name="Alvarado L."/>
            <person name="Chapman S.B."/>
            <person name="Gainer-Dewar J."/>
            <person name="Goldberg J."/>
            <person name="Griggs A."/>
            <person name="Gujja S."/>
            <person name="Hansen M."/>
            <person name="Howarth C."/>
            <person name="Imamovic A."/>
            <person name="Larimer J."/>
            <person name="Murphy C."/>
            <person name="Naylor J."/>
            <person name="Pearson M."/>
            <person name="Priest M."/>
            <person name="Roberts A."/>
            <person name="Saif S."/>
            <person name="Shea T."/>
            <person name="Sykes S."/>
            <person name="Wortman J."/>
            <person name="Nusbaum C."/>
            <person name="Birren B."/>
        </authorList>
    </citation>
    <scope>NUCLEOTIDE SEQUENCE [LARGE SCALE GENOMIC DNA]</scope>
    <source>
        <strain evidence="1">CA1280</strain>
    </source>
</reference>
<name>A0A0D0TVI5_CRYGA</name>
<dbReference type="EMBL" id="KN847973">
    <property type="protein sequence ID" value="KIR50577.1"/>
    <property type="molecule type" value="Genomic_DNA"/>
</dbReference>
<evidence type="ECO:0000313" key="1">
    <source>
        <dbReference type="EMBL" id="KIR50577.1"/>
    </source>
</evidence>
<proteinExistence type="predicted"/>